<dbReference type="AlphaFoldDB" id="A0A977KDE5"/>
<accession>A0A977KDE5</accession>
<feature type="transmembrane region" description="Helical" evidence="1">
    <location>
        <begin position="314"/>
        <end position="335"/>
    </location>
</feature>
<sequence>MLGVLGVYVASALAWLSLTVAYVHVSSAKSFVLARSPESSNFHLMTFLSNLVVSVTVVALLGTFVSYGVLISLPLSLFMFAIALRNSSPKLKKLEYDERVDSFYPYNCLTKEYLFVLPPEILGSERVMKLKEMLSEDSRLAVFVRYALVSPASALVAASFYPAFGPIALFAMGYSLQGKMALISAIAGWLGLMASLKGEMGPIVRARLIEEKVKMFFSQITFSEALVLYVLMVLVLSGIATYGFYKKIRKWGIEVVALFIPLVAYAIAENRFGEPLAVASFALGASLAAYKRVVDPLKILERVAFILRKLGAMIVYYDVPLLPYLLISSFFYHLLSVRCVGLRALVEYFERIMPLIS</sequence>
<keyword evidence="3" id="KW-1185">Reference proteome</keyword>
<reference evidence="2" key="1">
    <citation type="submission" date="2013-11" db="EMBL/GenBank/DDBJ databases">
        <title>Comparative genomics of Ignicoccus.</title>
        <authorList>
            <person name="Podar M."/>
        </authorList>
    </citation>
    <scope>NUCLEOTIDE SEQUENCE</scope>
    <source>
        <strain evidence="2">DSM 13166</strain>
    </source>
</reference>
<feature type="transmembrane region" description="Helical" evidence="1">
    <location>
        <begin position="251"/>
        <end position="268"/>
    </location>
</feature>
<feature type="transmembrane region" description="Helical" evidence="1">
    <location>
        <begin position="52"/>
        <end position="84"/>
    </location>
</feature>
<dbReference type="EMBL" id="CP006868">
    <property type="protein sequence ID" value="UXD22850.1"/>
    <property type="molecule type" value="Genomic_DNA"/>
</dbReference>
<dbReference type="KEGG" id="ipc:IPA_08895"/>
<evidence type="ECO:0000313" key="2">
    <source>
        <dbReference type="EMBL" id="UXD22850.1"/>
    </source>
</evidence>
<dbReference type="Proteomes" id="UP001063698">
    <property type="component" value="Chromosome"/>
</dbReference>
<feature type="transmembrane region" description="Helical" evidence="1">
    <location>
        <begin position="143"/>
        <end position="164"/>
    </location>
</feature>
<keyword evidence="1" id="KW-0812">Transmembrane</keyword>
<feature type="transmembrane region" description="Helical" evidence="1">
    <location>
        <begin position="216"/>
        <end position="245"/>
    </location>
</feature>
<keyword evidence="1" id="KW-1133">Transmembrane helix</keyword>
<evidence type="ECO:0000313" key="3">
    <source>
        <dbReference type="Proteomes" id="UP001063698"/>
    </source>
</evidence>
<name>A0A977KDE5_9CREN</name>
<proteinExistence type="predicted"/>
<evidence type="ECO:0000256" key="1">
    <source>
        <dbReference type="SAM" id="Phobius"/>
    </source>
</evidence>
<keyword evidence="1" id="KW-0472">Membrane</keyword>
<protein>
    <submittedName>
        <fullName evidence="2">Uncharacterized protein</fullName>
    </submittedName>
</protein>
<gene>
    <name evidence="2" type="ORF">IPA_08895</name>
</gene>
<organism evidence="2 3">
    <name type="scientific">Ignicoccus pacificus DSM 13166</name>
    <dbReference type="NCBI Taxonomy" id="940294"/>
    <lineage>
        <taxon>Archaea</taxon>
        <taxon>Thermoproteota</taxon>
        <taxon>Thermoprotei</taxon>
        <taxon>Desulfurococcales</taxon>
        <taxon>Desulfurococcaceae</taxon>
        <taxon>Ignicoccus</taxon>
    </lineage>
</organism>